<dbReference type="EMBL" id="ADLW01000008">
    <property type="protein sequence ID" value="EGK03289.1"/>
    <property type="molecule type" value="Genomic_DNA"/>
</dbReference>
<dbReference type="GeneID" id="78082681"/>
<comment type="caution">
    <text evidence="1">The sequence shown here is derived from an EMBL/GenBank/DDBJ whole genome shotgun (WGS) entry which is preliminary data.</text>
</comment>
<dbReference type="STRING" id="742767.HMPREF9456_02047"/>
<evidence type="ECO:0000313" key="2">
    <source>
        <dbReference type="Proteomes" id="UP000006420"/>
    </source>
</evidence>
<gene>
    <name evidence="1" type="ORF">HMPREF9456_02047</name>
</gene>
<reference evidence="1 2" key="1">
    <citation type="submission" date="2011-04" db="EMBL/GenBank/DDBJ databases">
        <title>The Genome Sequence of Dysgonomonas mossii DSM 22836.</title>
        <authorList>
            <consortium name="The Broad Institute Genome Sequencing Platform"/>
            <person name="Earl A."/>
            <person name="Ward D."/>
            <person name="Feldgarden M."/>
            <person name="Gevers D."/>
            <person name="Pudlo N."/>
            <person name="Martens E."/>
            <person name="Allen-Vercoe E."/>
            <person name="Young S.K."/>
            <person name="Zeng Q."/>
            <person name="Gargeya S."/>
            <person name="Fitzgerald M."/>
            <person name="Haas B."/>
            <person name="Abouelleil A."/>
            <person name="Alvarado L."/>
            <person name="Arachchi H.M."/>
            <person name="Berlin A."/>
            <person name="Brown A."/>
            <person name="Chapman S.B."/>
            <person name="Chen Z."/>
            <person name="Dunbar C."/>
            <person name="Freedman E."/>
            <person name="Gearin G."/>
            <person name="Gellesch M."/>
            <person name="Goldberg J."/>
            <person name="Griggs A."/>
            <person name="Gujja S."/>
            <person name="Heiman D."/>
            <person name="Howarth C."/>
            <person name="Larson L."/>
            <person name="Lui A."/>
            <person name="MacDonald P.J.P."/>
            <person name="Mehta T."/>
            <person name="Montmayeur A."/>
            <person name="Murphy C."/>
            <person name="Neiman D."/>
            <person name="Pearson M."/>
            <person name="Priest M."/>
            <person name="Roberts A."/>
            <person name="Saif S."/>
            <person name="Shea T."/>
            <person name="Shenoy N."/>
            <person name="Sisk P."/>
            <person name="Stolte C."/>
            <person name="Sykes S."/>
            <person name="Yandava C."/>
            <person name="Wortman J."/>
            <person name="Nusbaum C."/>
            <person name="Birren B."/>
        </authorList>
    </citation>
    <scope>NUCLEOTIDE SEQUENCE [LARGE SCALE GENOMIC DNA]</scope>
    <source>
        <strain evidence="1 2">DSM 22836</strain>
    </source>
</reference>
<sequence>MNIQVKDKIGLSEIDILTLVQSLLRNKPPKDGEFDYGFETHGAIGISLGCSSEPIQVYQQNKRSSIKSPIIIVIEKHIKAF</sequence>
<dbReference type="HOGENOM" id="CLU_2568381_0_0_10"/>
<proteinExistence type="predicted"/>
<evidence type="ECO:0000313" key="1">
    <source>
        <dbReference type="EMBL" id="EGK03289.1"/>
    </source>
</evidence>
<organism evidence="1 2">
    <name type="scientific">Dysgonomonas mossii DSM 22836</name>
    <dbReference type="NCBI Taxonomy" id="742767"/>
    <lineage>
        <taxon>Bacteria</taxon>
        <taxon>Pseudomonadati</taxon>
        <taxon>Bacteroidota</taxon>
        <taxon>Bacteroidia</taxon>
        <taxon>Bacteroidales</taxon>
        <taxon>Dysgonomonadaceae</taxon>
        <taxon>Dysgonomonas</taxon>
    </lineage>
</organism>
<accession>F8X1D8</accession>
<protein>
    <submittedName>
        <fullName evidence="1">Uncharacterized protein</fullName>
    </submittedName>
</protein>
<name>F8X1D8_9BACT</name>
<dbReference type="RefSeq" id="WP_006843417.1">
    <property type="nucleotide sequence ID" value="NZ_AQWJ01000023.1"/>
</dbReference>
<dbReference type="AlphaFoldDB" id="F8X1D8"/>
<keyword evidence="2" id="KW-1185">Reference proteome</keyword>
<dbReference type="Proteomes" id="UP000006420">
    <property type="component" value="Unassembled WGS sequence"/>
</dbReference>